<protein>
    <submittedName>
        <fullName evidence="1">Uncharacterized protein</fullName>
    </submittedName>
</protein>
<sequence>MGSSTFVNGFTNAQEAKHGGMAGGKKLHRARLIILSIFFSSNVQLTVSAIASARAGTRRPPAAAALTTLPAMLKSDNGREFGSMARHLGIWHHLSREEGVISS</sequence>
<name>A0A224YJW3_9ACAR</name>
<organism evidence="1">
    <name type="scientific">Rhipicephalus zambeziensis</name>
    <dbReference type="NCBI Taxonomy" id="60191"/>
    <lineage>
        <taxon>Eukaryota</taxon>
        <taxon>Metazoa</taxon>
        <taxon>Ecdysozoa</taxon>
        <taxon>Arthropoda</taxon>
        <taxon>Chelicerata</taxon>
        <taxon>Arachnida</taxon>
        <taxon>Acari</taxon>
        <taxon>Parasitiformes</taxon>
        <taxon>Ixodida</taxon>
        <taxon>Ixodoidea</taxon>
        <taxon>Ixodidae</taxon>
        <taxon>Rhipicephalinae</taxon>
        <taxon>Rhipicephalus</taxon>
        <taxon>Rhipicephalus</taxon>
    </lineage>
</organism>
<evidence type="ECO:0000313" key="1">
    <source>
        <dbReference type="EMBL" id="MAA14801.1"/>
    </source>
</evidence>
<dbReference type="EMBL" id="GFPF01003655">
    <property type="protein sequence ID" value="MAA14801.1"/>
    <property type="molecule type" value="Transcribed_RNA"/>
</dbReference>
<proteinExistence type="predicted"/>
<accession>A0A224YJW3</accession>
<dbReference type="AlphaFoldDB" id="A0A224YJW3"/>
<reference evidence="1" key="1">
    <citation type="journal article" date="2017" name="Parasit. Vectors">
        <title>Sialotranscriptomics of Rhipicephalus zambeziensis reveals intricate expression profiles of secretory proteins and suggests tight temporal transcriptional regulation during blood-feeding.</title>
        <authorList>
            <person name="de Castro M.H."/>
            <person name="de Klerk D."/>
            <person name="Pienaar R."/>
            <person name="Rees D.J.G."/>
            <person name="Mans B.J."/>
        </authorList>
    </citation>
    <scope>NUCLEOTIDE SEQUENCE</scope>
    <source>
        <tissue evidence="1">Salivary glands</tissue>
    </source>
</reference>